<dbReference type="InterPro" id="IPR036749">
    <property type="entry name" value="Expansin_CBD_sf"/>
</dbReference>
<proteinExistence type="inferred from homology"/>
<dbReference type="InParanoid" id="D3B7L5"/>
<keyword evidence="2" id="KW-0732">Signal</keyword>
<dbReference type="PANTHER" id="PTHR31836:SF26">
    <property type="entry name" value="EXPANSIN-LIKE PROTEIN 2"/>
    <property type="match status" value="1"/>
</dbReference>
<dbReference type="InterPro" id="IPR051477">
    <property type="entry name" value="Expansin_CellWall"/>
</dbReference>
<dbReference type="AlphaFoldDB" id="D3B7L5"/>
<dbReference type="PANTHER" id="PTHR31836">
    <property type="match status" value="1"/>
</dbReference>
<keyword evidence="4" id="KW-0812">Transmembrane</keyword>
<dbReference type="InterPro" id="IPR036908">
    <property type="entry name" value="RlpA-like_sf"/>
</dbReference>
<dbReference type="EMBL" id="ADBJ01000018">
    <property type="protein sequence ID" value="EFA82758.1"/>
    <property type="molecule type" value="Genomic_DNA"/>
</dbReference>
<comment type="similarity">
    <text evidence="1">Belongs to the expansin family. Expansin A subfamily.</text>
</comment>
<name>D3B7L5_HETP5</name>
<evidence type="ECO:0000256" key="3">
    <source>
        <dbReference type="ARBA" id="ARBA00023157"/>
    </source>
</evidence>
<dbReference type="OMA" id="RSTWYEA"/>
<comment type="caution">
    <text evidence="5">The sequence shown here is derived from an EMBL/GenBank/DDBJ whole genome shotgun (WGS) entry which is preliminary data.</text>
</comment>
<dbReference type="Gene3D" id="2.60.40.760">
    <property type="entry name" value="Expansin, cellulose-binding-like domain"/>
    <property type="match status" value="1"/>
</dbReference>
<keyword evidence="3" id="KW-1015">Disulfide bond</keyword>
<dbReference type="CDD" id="cd22271">
    <property type="entry name" value="DPBB_EXP_N-like"/>
    <property type="match status" value="1"/>
</dbReference>
<keyword evidence="4" id="KW-0472">Membrane</keyword>
<accession>D3B7L5</accession>
<dbReference type="SUPFAM" id="SSF50685">
    <property type="entry name" value="Barwin-like endoglucanases"/>
    <property type="match status" value="1"/>
</dbReference>
<evidence type="ECO:0000313" key="5">
    <source>
        <dbReference type="EMBL" id="EFA82758.1"/>
    </source>
</evidence>
<reference evidence="5 6" key="1">
    <citation type="journal article" date="2011" name="Genome Res.">
        <title>Phylogeny-wide analysis of social amoeba genomes highlights ancient origins for complex intercellular communication.</title>
        <authorList>
            <person name="Heidel A.J."/>
            <person name="Lawal H.M."/>
            <person name="Felder M."/>
            <person name="Schilde C."/>
            <person name="Helps N.R."/>
            <person name="Tunggal B."/>
            <person name="Rivero F."/>
            <person name="John U."/>
            <person name="Schleicher M."/>
            <person name="Eichinger L."/>
            <person name="Platzer M."/>
            <person name="Noegel A.A."/>
            <person name="Schaap P."/>
            <person name="Gloeckner G."/>
        </authorList>
    </citation>
    <scope>NUCLEOTIDE SEQUENCE [LARGE SCALE GENOMIC DNA]</scope>
    <source>
        <strain evidence="6">ATCC 26659 / Pp 5 / PN500</strain>
    </source>
</reference>
<dbReference type="RefSeq" id="XP_020434875.1">
    <property type="nucleotide sequence ID" value="XM_020575355.1"/>
</dbReference>
<protein>
    <submittedName>
        <fullName evidence="5">Expansin-like protein</fullName>
    </submittedName>
</protein>
<evidence type="ECO:0000313" key="6">
    <source>
        <dbReference type="Proteomes" id="UP000001396"/>
    </source>
</evidence>
<keyword evidence="4" id="KW-1133">Transmembrane helix</keyword>
<organism evidence="5 6">
    <name type="scientific">Heterostelium pallidum (strain ATCC 26659 / Pp 5 / PN500)</name>
    <name type="common">Cellular slime mold</name>
    <name type="synonym">Polysphondylium pallidum</name>
    <dbReference type="NCBI Taxonomy" id="670386"/>
    <lineage>
        <taxon>Eukaryota</taxon>
        <taxon>Amoebozoa</taxon>
        <taxon>Evosea</taxon>
        <taxon>Eumycetozoa</taxon>
        <taxon>Dictyostelia</taxon>
        <taxon>Acytosteliales</taxon>
        <taxon>Acytosteliaceae</taxon>
        <taxon>Heterostelium</taxon>
    </lineage>
</organism>
<evidence type="ECO:0000256" key="1">
    <source>
        <dbReference type="ARBA" id="ARBA00005392"/>
    </source>
</evidence>
<evidence type="ECO:0000256" key="2">
    <source>
        <dbReference type="ARBA" id="ARBA00022729"/>
    </source>
</evidence>
<evidence type="ECO:0000256" key="4">
    <source>
        <dbReference type="SAM" id="Phobius"/>
    </source>
</evidence>
<dbReference type="GeneID" id="31359940"/>
<gene>
    <name evidence="5" type="primary">expl2</name>
    <name evidence="5" type="ORF">PPL_04453</name>
</gene>
<dbReference type="Proteomes" id="UP000001396">
    <property type="component" value="Unassembled WGS sequence"/>
</dbReference>
<sequence length="412" mass="44925">MIFYNKDQLHIDIAASWMSNGILFLTFEILIWQIWSIEPNTLGLIHGSVDLGECFPSRSTWYEAIEHGNCGYGPLLGPTGPGNQFIAAAATVLYNGSYIVDQCPDPGWCDTSFPHLDLSPMSFDKVGGPDLGVVMTSAKKVSCDYVVGNIKLFMKDAATSTQWFEFMIFNHRTGLDHVIIQTADGIEINLPRTTYNYWSYNGDKGQVKFPIVAQVYDQYGSRVDVYVQAFTGAVTSLGQGQFPEPVTSFANDTCQSPFPVDSNGNVYQNGLVTPLNVKNPNLGWADWSYSATINWCEKTTSGATANSSCVVSATISPGGAIQIGTMLPVKWEGIFTGLEFYVRANQPFTGLAVGYGSSLVATPVTSSWTKFTYTMAQIGAPADIGKPAHLDFRNPTNSPFSLQIDGIKFTTN</sequence>
<keyword evidence="6" id="KW-1185">Reference proteome</keyword>
<feature type="transmembrane region" description="Helical" evidence="4">
    <location>
        <begin position="12"/>
        <end position="35"/>
    </location>
</feature>